<sequence>MPKTILILGASYAGTATAHYALKHTIPSLPDPSSFEVVLVAPSRHALCRPATPRALLSDDFFDQDKLFIDVEQQFKQYGERFRFVHGRATRLDTEGRVVSVELVKDAGEGEVTLEVAYHALIIATGSSTPSPLHGLNSSGRDELRAHWTAFRAALPSAKTIVIAGGGPAGIETAGELGEYLNGRAGWFSSKLENPKVKLTVVSREEKILPLLRPSIAQTAEGFLAKVGVDVIRGVSVDSVSPPDGGRGEGGSLTAKTEVKLSNGQTLAADLYIPAYGTIPNTGFVPEGLRAENGRVETNPQTLRVEKAGERVYAVGDASNYARPAVHLIMEVIPVLAANIKRDLLRAAGESPSGEDRVFKEDKREMQFVPIGRSKGVGAAMGFRVPSLLVWLIKGRDYFVSMAGKMWNGQHWAKET</sequence>
<name>A0ABR4LHL1_9EURO</name>
<organism evidence="6 7">
    <name type="scientific">Aspergillus lucknowensis</name>
    <dbReference type="NCBI Taxonomy" id="176173"/>
    <lineage>
        <taxon>Eukaryota</taxon>
        <taxon>Fungi</taxon>
        <taxon>Dikarya</taxon>
        <taxon>Ascomycota</taxon>
        <taxon>Pezizomycotina</taxon>
        <taxon>Eurotiomycetes</taxon>
        <taxon>Eurotiomycetidae</taxon>
        <taxon>Eurotiales</taxon>
        <taxon>Aspergillaceae</taxon>
        <taxon>Aspergillus</taxon>
        <taxon>Aspergillus subgen. Nidulantes</taxon>
    </lineage>
</organism>
<dbReference type="Pfam" id="PF07992">
    <property type="entry name" value="Pyr_redox_2"/>
    <property type="match status" value="1"/>
</dbReference>
<evidence type="ECO:0000256" key="2">
    <source>
        <dbReference type="ARBA" id="ARBA00022630"/>
    </source>
</evidence>
<evidence type="ECO:0000256" key="1">
    <source>
        <dbReference type="ARBA" id="ARBA00006442"/>
    </source>
</evidence>
<dbReference type="RefSeq" id="XP_070883003.1">
    <property type="nucleotide sequence ID" value="XM_071025914.1"/>
</dbReference>
<dbReference type="PRINTS" id="PR00469">
    <property type="entry name" value="PNDRDTASEII"/>
</dbReference>
<evidence type="ECO:0000313" key="7">
    <source>
        <dbReference type="Proteomes" id="UP001610432"/>
    </source>
</evidence>
<dbReference type="InterPro" id="IPR023753">
    <property type="entry name" value="FAD/NAD-binding_dom"/>
</dbReference>
<feature type="domain" description="FAD/NAD(P)-binding" evidence="5">
    <location>
        <begin position="4"/>
        <end position="319"/>
    </location>
</feature>
<comment type="caution">
    <text evidence="6">The sequence shown here is derived from an EMBL/GenBank/DDBJ whole genome shotgun (WGS) entry which is preliminary data.</text>
</comment>
<dbReference type="SUPFAM" id="SSF51905">
    <property type="entry name" value="FAD/NAD(P)-binding domain"/>
    <property type="match status" value="1"/>
</dbReference>
<keyword evidence="3" id="KW-0274">FAD</keyword>
<evidence type="ECO:0000256" key="4">
    <source>
        <dbReference type="ARBA" id="ARBA00023002"/>
    </source>
</evidence>
<keyword evidence="2" id="KW-0285">Flavoprotein</keyword>
<keyword evidence="7" id="KW-1185">Reference proteome</keyword>
<gene>
    <name evidence="6" type="ORF">BJX67DRAFT_229847</name>
</gene>
<dbReference type="Proteomes" id="UP001610432">
    <property type="component" value="Unassembled WGS sequence"/>
</dbReference>
<dbReference type="EMBL" id="JBFXLQ010000045">
    <property type="protein sequence ID" value="KAL2864024.1"/>
    <property type="molecule type" value="Genomic_DNA"/>
</dbReference>
<comment type="similarity">
    <text evidence="1">Belongs to the FAD-dependent oxidoreductase family.</text>
</comment>
<evidence type="ECO:0000313" key="6">
    <source>
        <dbReference type="EMBL" id="KAL2864024.1"/>
    </source>
</evidence>
<dbReference type="Gene3D" id="3.50.50.100">
    <property type="match status" value="1"/>
</dbReference>
<evidence type="ECO:0000259" key="5">
    <source>
        <dbReference type="Pfam" id="PF07992"/>
    </source>
</evidence>
<dbReference type="PANTHER" id="PTHR43735">
    <property type="entry name" value="APOPTOSIS-INDUCING FACTOR 1"/>
    <property type="match status" value="1"/>
</dbReference>
<dbReference type="PANTHER" id="PTHR43735:SF3">
    <property type="entry name" value="FERROPTOSIS SUPPRESSOR PROTEIN 1"/>
    <property type="match status" value="1"/>
</dbReference>
<reference evidence="6 7" key="1">
    <citation type="submission" date="2024-07" db="EMBL/GenBank/DDBJ databases">
        <title>Section-level genome sequencing and comparative genomics of Aspergillus sections Usti and Cavernicolus.</title>
        <authorList>
            <consortium name="Lawrence Berkeley National Laboratory"/>
            <person name="Nybo J.L."/>
            <person name="Vesth T.C."/>
            <person name="Theobald S."/>
            <person name="Frisvad J.C."/>
            <person name="Larsen T.O."/>
            <person name="Kjaerboelling I."/>
            <person name="Rothschild-Mancinelli K."/>
            <person name="Lyhne E.K."/>
            <person name="Kogle M.E."/>
            <person name="Barry K."/>
            <person name="Clum A."/>
            <person name="Na H."/>
            <person name="Ledsgaard L."/>
            <person name="Lin J."/>
            <person name="Lipzen A."/>
            <person name="Kuo A."/>
            <person name="Riley R."/>
            <person name="Mondo S."/>
            <person name="Labutti K."/>
            <person name="Haridas S."/>
            <person name="Pangalinan J."/>
            <person name="Salamov A.A."/>
            <person name="Simmons B.A."/>
            <person name="Magnuson J.K."/>
            <person name="Chen J."/>
            <person name="Drula E."/>
            <person name="Henrissat B."/>
            <person name="Wiebenga A."/>
            <person name="Lubbers R.J."/>
            <person name="Gomes A.C."/>
            <person name="Macurrencykelacurrency M.R."/>
            <person name="Stajich J."/>
            <person name="Grigoriev I.V."/>
            <person name="Mortensen U.H."/>
            <person name="De Vries R.P."/>
            <person name="Baker S.E."/>
            <person name="Andersen M.R."/>
        </authorList>
    </citation>
    <scope>NUCLEOTIDE SEQUENCE [LARGE SCALE GENOMIC DNA]</scope>
    <source>
        <strain evidence="6 7">CBS 449.75</strain>
    </source>
</reference>
<dbReference type="PRINTS" id="PR00368">
    <property type="entry name" value="FADPNR"/>
</dbReference>
<keyword evidence="4" id="KW-0560">Oxidoreductase</keyword>
<protein>
    <recommendedName>
        <fullName evidence="5">FAD/NAD(P)-binding domain-containing protein</fullName>
    </recommendedName>
</protein>
<dbReference type="GeneID" id="98140986"/>
<dbReference type="InterPro" id="IPR036188">
    <property type="entry name" value="FAD/NAD-bd_sf"/>
</dbReference>
<proteinExistence type="inferred from homology"/>
<accession>A0ABR4LHL1</accession>
<evidence type="ECO:0000256" key="3">
    <source>
        <dbReference type="ARBA" id="ARBA00022827"/>
    </source>
</evidence>